<protein>
    <submittedName>
        <fullName evidence="2">Methyltransferase domain-containing protein</fullName>
    </submittedName>
</protein>
<reference evidence="2 3" key="1">
    <citation type="submission" date="2019-03" db="EMBL/GenBank/DDBJ databases">
        <title>Metabolic reconstructions from genomes of highly enriched 'Candidatus Accumulibacter' and 'Candidatus Competibacter' bioreactor populations.</title>
        <authorList>
            <person name="Annavajhala M.K."/>
            <person name="Welles L."/>
            <person name="Abbas B."/>
            <person name="Sorokin D."/>
            <person name="Park H."/>
            <person name="Van Loosdrecht M."/>
            <person name="Chandran K."/>
        </authorList>
    </citation>
    <scope>NUCLEOTIDE SEQUENCE [LARGE SCALE GENOMIC DNA]</scope>
    <source>
        <strain evidence="2 3">SBR_S</strain>
    </source>
</reference>
<feature type="domain" description="Methyltransferase type 11" evidence="1">
    <location>
        <begin position="586"/>
        <end position="670"/>
    </location>
</feature>
<keyword evidence="2" id="KW-0808">Transferase</keyword>
<dbReference type="Gene3D" id="3.40.50.150">
    <property type="entry name" value="Vaccinia Virus protein VP39"/>
    <property type="match status" value="1"/>
</dbReference>
<gene>
    <name evidence="2" type="ORF">E4Q23_07665</name>
</gene>
<evidence type="ECO:0000313" key="2">
    <source>
        <dbReference type="EMBL" id="NMQ27641.1"/>
    </source>
</evidence>
<dbReference type="InterPro" id="IPR013216">
    <property type="entry name" value="Methyltransf_11"/>
</dbReference>
<dbReference type="Pfam" id="PF19786">
    <property type="entry name" value="DUF6270"/>
    <property type="match status" value="1"/>
</dbReference>
<evidence type="ECO:0000259" key="1">
    <source>
        <dbReference type="Pfam" id="PF08241"/>
    </source>
</evidence>
<dbReference type="InterPro" id="IPR046237">
    <property type="entry name" value="DUF6270"/>
</dbReference>
<dbReference type="EMBL" id="SPMY01000019">
    <property type="protein sequence ID" value="NMQ27641.1"/>
    <property type="molecule type" value="Genomic_DNA"/>
</dbReference>
<dbReference type="GO" id="GO:0032259">
    <property type="term" value="P:methylation"/>
    <property type="evidence" value="ECO:0007669"/>
    <property type="project" value="UniProtKB-KW"/>
</dbReference>
<dbReference type="SUPFAM" id="SSF53335">
    <property type="entry name" value="S-adenosyl-L-methionine-dependent methyltransferases"/>
    <property type="match status" value="1"/>
</dbReference>
<name>A0ABX1TTQ6_9PROT</name>
<sequence length="747" mass="82071">MFSESRIANANCLLDKMYRRMSRDFGAEQFMQFPIELMRGAVNHRWGISPFHYIEDYYLVALDMLTSLKNLQKSHGAELCEDATLPSSPTVRLCDYDRWHKPVFTYPSLDVALETGFPRDGIYRILIGVESIDLMIQGSEILRAGRGGQPLLVPFSGAVSNRNDQRAPFFSGLGLSEALKLPLLAVSDPTMARSGDVSLAWYAGNDHLPNLPDLIAEIVDHFSETFSCKPLLIGGSGGGFAVLSVLPRLRLRATGLVWNPQTSIGEYGASAVASYLRAAFPRSADENGLNGDASDEVQRFSIQAILAESGIDHDLTGREKAGIGELLYLQNRGDWHLLKHAGPYLRTATWERLSAHSFRQKQGEMACWFGKWGTGHAVPPKAMLEKILAALAGGNSASQVAVLLDDKEGVEEPLVWFDVDGAPFLTALAEWRDGQVLARCELGASKGGYAPESAFYLLVDGQRVDARWYSNEPCACFSHAGGGDRLDVIAFIRDSLGNIRTARAPVPPRPVISVSEEAIQVHCVGAEPGAHEIRPAATFPESEADDAKAYWSSLDAASHATYTKRQEWSEALAKELARHSPKSVFEFGCNAGKNLLAMRDRMPNTLLAGVDVNRAAVAVAKGFGLNVQVSDESSLKELADGAFDVAFTVSVLDHLPHPEVALKELARISRIAVYLLEPWLGDEGKVVRNYNRALSRDIETTPYSYSWDYQELVKRTLPNWSCVSRPMPLPTNLGLFYFLFELVPAHA</sequence>
<dbReference type="Proteomes" id="UP000749010">
    <property type="component" value="Unassembled WGS sequence"/>
</dbReference>
<dbReference type="GO" id="GO:0008168">
    <property type="term" value="F:methyltransferase activity"/>
    <property type="evidence" value="ECO:0007669"/>
    <property type="project" value="UniProtKB-KW"/>
</dbReference>
<organism evidence="2 3">
    <name type="scientific">Candidatus Accumulibacter phosphatis</name>
    <dbReference type="NCBI Taxonomy" id="327160"/>
    <lineage>
        <taxon>Bacteria</taxon>
        <taxon>Pseudomonadati</taxon>
        <taxon>Pseudomonadota</taxon>
        <taxon>Betaproteobacteria</taxon>
        <taxon>Candidatus Accumulibacter</taxon>
    </lineage>
</organism>
<comment type="caution">
    <text evidence="2">The sequence shown here is derived from an EMBL/GenBank/DDBJ whole genome shotgun (WGS) entry which is preliminary data.</text>
</comment>
<keyword evidence="2" id="KW-0489">Methyltransferase</keyword>
<keyword evidence="3" id="KW-1185">Reference proteome</keyword>
<dbReference type="InterPro" id="IPR029063">
    <property type="entry name" value="SAM-dependent_MTases_sf"/>
</dbReference>
<accession>A0ABX1TTQ6</accession>
<proteinExistence type="predicted"/>
<dbReference type="Pfam" id="PF08241">
    <property type="entry name" value="Methyltransf_11"/>
    <property type="match status" value="1"/>
</dbReference>
<evidence type="ECO:0000313" key="3">
    <source>
        <dbReference type="Proteomes" id="UP000749010"/>
    </source>
</evidence>